<proteinExistence type="predicted"/>
<evidence type="ECO:0000259" key="5">
    <source>
        <dbReference type="PROSITE" id="PS50977"/>
    </source>
</evidence>
<dbReference type="InterPro" id="IPR050109">
    <property type="entry name" value="HTH-type_TetR-like_transc_reg"/>
</dbReference>
<dbReference type="InterPro" id="IPR009057">
    <property type="entry name" value="Homeodomain-like_sf"/>
</dbReference>
<dbReference type="eggNOG" id="COG1309">
    <property type="taxonomic scope" value="Bacteria"/>
</dbReference>
<dbReference type="SUPFAM" id="SSF46689">
    <property type="entry name" value="Homeodomain-like"/>
    <property type="match status" value="1"/>
</dbReference>
<dbReference type="GO" id="GO:0000976">
    <property type="term" value="F:transcription cis-regulatory region binding"/>
    <property type="evidence" value="ECO:0007669"/>
    <property type="project" value="TreeGrafter"/>
</dbReference>
<evidence type="ECO:0000313" key="7">
    <source>
        <dbReference type="Proteomes" id="UP000007842"/>
    </source>
</evidence>
<keyword evidence="2 4" id="KW-0238">DNA-binding</keyword>
<dbReference type="PRINTS" id="PR00455">
    <property type="entry name" value="HTHTETR"/>
</dbReference>
<keyword evidence="7" id="KW-1185">Reference proteome</keyword>
<dbReference type="EMBL" id="CP003219">
    <property type="protein sequence ID" value="AEW98154.1"/>
    <property type="molecule type" value="Genomic_DNA"/>
</dbReference>
<dbReference type="InterPro" id="IPR023772">
    <property type="entry name" value="DNA-bd_HTH_TetR-type_CS"/>
</dbReference>
<sequence>MARLRQERAVRTREKIVLAAASVFEERGFARASISEILARAGVTKGALYFHFPSKEALAQGVMAAQGDALELPGGTAGLQNLIDLTLYLAGALQRDPLFRAGVRLAVEQAAFGMRDTTPYQLWIEAFGVQLVAAKERGEMWPHVEPERIARLLVGAYSGIQLLSKFYTDRADLPERVAEMWRCLLPGIAVPGMVAHLRIDEPLAALSSVPEGGLRPAPVPAGGEPVS</sequence>
<name>G8X1C6_STREN</name>
<dbReference type="OrthoDB" id="3237195at2"/>
<dbReference type="InterPro" id="IPR054126">
    <property type="entry name" value="CprB_TetR_C"/>
</dbReference>
<dbReference type="Pfam" id="PF00440">
    <property type="entry name" value="TetR_N"/>
    <property type="match status" value="1"/>
</dbReference>
<dbReference type="InterPro" id="IPR001647">
    <property type="entry name" value="HTH_TetR"/>
</dbReference>
<protein>
    <submittedName>
        <fullName evidence="6">KsbA</fullName>
    </submittedName>
</protein>
<dbReference type="KEGG" id="scy:SCATT_57830"/>
<dbReference type="FunFam" id="1.10.10.60:FF:000141">
    <property type="entry name" value="TetR family transcriptional regulator"/>
    <property type="match status" value="1"/>
</dbReference>
<dbReference type="Pfam" id="PF21935">
    <property type="entry name" value="TetR_C_45"/>
    <property type="match status" value="1"/>
</dbReference>
<accession>G8X1C6</accession>
<gene>
    <name evidence="6" type="ordered locus">SCATT_57830</name>
</gene>
<feature type="domain" description="HTH tetR-type" evidence="5">
    <location>
        <begin position="10"/>
        <end position="70"/>
    </location>
</feature>
<dbReference type="PATRIC" id="fig|1003195.29.peg.5764"/>
<feature type="DNA-binding region" description="H-T-H motif" evidence="4">
    <location>
        <begin position="33"/>
        <end position="52"/>
    </location>
</feature>
<dbReference type="NCBIfam" id="NF041196">
    <property type="entry name" value="ScbR_bind_reg"/>
    <property type="match status" value="1"/>
</dbReference>
<evidence type="ECO:0000256" key="2">
    <source>
        <dbReference type="ARBA" id="ARBA00023125"/>
    </source>
</evidence>
<dbReference type="HOGENOM" id="CLU_069356_8_0_11"/>
<dbReference type="PROSITE" id="PS50977">
    <property type="entry name" value="HTH_TETR_2"/>
    <property type="match status" value="1"/>
</dbReference>
<dbReference type="InterPro" id="IPR036271">
    <property type="entry name" value="Tet_transcr_reg_TetR-rel_C_sf"/>
</dbReference>
<evidence type="ECO:0000313" key="6">
    <source>
        <dbReference type="EMBL" id="AEW98154.1"/>
    </source>
</evidence>
<dbReference type="InterPro" id="IPR047923">
    <property type="entry name" value="ArpA-like"/>
</dbReference>
<dbReference type="Proteomes" id="UP000007842">
    <property type="component" value="Chromosome"/>
</dbReference>
<keyword evidence="3" id="KW-0804">Transcription</keyword>
<dbReference type="AlphaFoldDB" id="G8X1C6"/>
<evidence type="ECO:0000256" key="3">
    <source>
        <dbReference type="ARBA" id="ARBA00023163"/>
    </source>
</evidence>
<dbReference type="PROSITE" id="PS01081">
    <property type="entry name" value="HTH_TETR_1"/>
    <property type="match status" value="1"/>
</dbReference>
<dbReference type="GO" id="GO:0003700">
    <property type="term" value="F:DNA-binding transcription factor activity"/>
    <property type="evidence" value="ECO:0007669"/>
    <property type="project" value="TreeGrafter"/>
</dbReference>
<dbReference type="STRING" id="1003195.SCATT_57830"/>
<reference evidence="7" key="1">
    <citation type="submission" date="2011-12" db="EMBL/GenBank/DDBJ databases">
        <title>Complete genome sequence of Streptomyces cattleya strain DSM 46488.</title>
        <authorList>
            <person name="Ou H.-Y."/>
            <person name="Li P."/>
            <person name="Zhao C."/>
            <person name="O'Hagan D."/>
            <person name="Deng Z."/>
        </authorList>
    </citation>
    <scope>NUCLEOTIDE SEQUENCE [LARGE SCALE GENOMIC DNA]</scope>
    <source>
        <strain evidence="7">ATCC 35852 / DSM 46488 / JCM 4925 / NBRC 14057 / NRRL 8057</strain>
    </source>
</reference>
<dbReference type="PANTHER" id="PTHR30055">
    <property type="entry name" value="HTH-TYPE TRANSCRIPTIONAL REGULATOR RUTR"/>
    <property type="match status" value="1"/>
</dbReference>
<evidence type="ECO:0000256" key="4">
    <source>
        <dbReference type="PROSITE-ProRule" id="PRU00335"/>
    </source>
</evidence>
<organism evidence="6 7">
    <name type="scientific">Streptantibioticus cattleyicolor (strain ATCC 35852 / DSM 46488 / JCM 4925 / NBRC 14057 / NRRL 8057)</name>
    <name type="common">Streptomyces cattleya</name>
    <dbReference type="NCBI Taxonomy" id="1003195"/>
    <lineage>
        <taxon>Bacteria</taxon>
        <taxon>Bacillati</taxon>
        <taxon>Actinomycetota</taxon>
        <taxon>Actinomycetes</taxon>
        <taxon>Kitasatosporales</taxon>
        <taxon>Streptomycetaceae</taxon>
        <taxon>Streptantibioticus</taxon>
    </lineage>
</organism>
<dbReference type="GO" id="GO:0045892">
    <property type="term" value="P:negative regulation of DNA-templated transcription"/>
    <property type="evidence" value="ECO:0007669"/>
    <property type="project" value="UniProtKB-ARBA"/>
</dbReference>
<evidence type="ECO:0000256" key="1">
    <source>
        <dbReference type="ARBA" id="ARBA00023015"/>
    </source>
</evidence>
<dbReference type="SUPFAM" id="SSF48498">
    <property type="entry name" value="Tetracyclin repressor-like, C-terminal domain"/>
    <property type="match status" value="1"/>
</dbReference>
<dbReference type="RefSeq" id="WP_014628787.1">
    <property type="nucleotide sequence ID" value="NC_016111.1"/>
</dbReference>
<dbReference type="Gene3D" id="1.10.357.10">
    <property type="entry name" value="Tetracycline Repressor, domain 2"/>
    <property type="match status" value="1"/>
</dbReference>
<dbReference type="PANTHER" id="PTHR30055:SF234">
    <property type="entry name" value="HTH-TYPE TRANSCRIPTIONAL REGULATOR BETI"/>
    <property type="match status" value="1"/>
</dbReference>
<keyword evidence="1" id="KW-0805">Transcription regulation</keyword>